<keyword evidence="3 7" id="KW-1003">Cell membrane</keyword>
<evidence type="ECO:0000256" key="3">
    <source>
        <dbReference type="ARBA" id="ARBA00022475"/>
    </source>
</evidence>
<evidence type="ECO:0000313" key="10">
    <source>
        <dbReference type="Proteomes" id="UP001298681"/>
    </source>
</evidence>
<dbReference type="InterPro" id="IPR028362">
    <property type="entry name" value="AlgI"/>
</dbReference>
<sequence length="489" mass="55430">MVFSNLFFLFVFLPLNLLFYSLAKTIRTRNIIMLLFSLFFYAWGEPVYVFLLIGMAFADWFFARLIQIGRDRRSPALARGALIGSLVVSLGLLGAFKYTGFLAETLHQLTGFPSVIPQIALPIGISFYTFQLISYVVDVYRGEVKAQKKFWLLLMYVSLFHQCIAGPIVRYQDVNQEILSRRATKAEISRGISRFCTGLAKKALLANSCGALADTLILSDAVASNAASLAQNLATIQARPVLSLWLGVFAFMLQIYLDFSAYSDMAIGMGLMIGFHYKENFDYPYLSRSVSEFWRRWHISLGSFFRDYVYIPLGGNRHGVPRTIANLFFVWFLTGLWHGASWNFVLWGLYFFVFIAAERLFLGRILERIPVIFSHLYLLIVVFFGWAIFRFRQPVLLNAVLGGMFGANGNPLTNFEFNTVFLNYVFFLIAAVIATTPLLKALGERFSSGGLRTAYAYNALQMFVPPLLLLLSTAALVGNSYNPFLYFQF</sequence>
<dbReference type="InterPro" id="IPR051085">
    <property type="entry name" value="MB_O-acyltransferase"/>
</dbReference>
<dbReference type="PANTHER" id="PTHR13285">
    <property type="entry name" value="ACYLTRANSFERASE"/>
    <property type="match status" value="1"/>
</dbReference>
<dbReference type="RefSeq" id="WP_087229458.1">
    <property type="nucleotide sequence ID" value="NZ_JAKNHQ010000002.1"/>
</dbReference>
<feature type="transmembrane region" description="Helical" evidence="8">
    <location>
        <begin position="320"/>
        <end position="338"/>
    </location>
</feature>
<keyword evidence="6 7" id="KW-0472">Membrane</keyword>
<evidence type="ECO:0000256" key="2">
    <source>
        <dbReference type="ARBA" id="ARBA00010323"/>
    </source>
</evidence>
<feature type="transmembrane region" description="Helical" evidence="8">
    <location>
        <begin position="47"/>
        <end position="65"/>
    </location>
</feature>
<evidence type="ECO:0000256" key="1">
    <source>
        <dbReference type="ARBA" id="ARBA00004651"/>
    </source>
</evidence>
<dbReference type="Proteomes" id="UP001298681">
    <property type="component" value="Unassembled WGS sequence"/>
</dbReference>
<evidence type="ECO:0000256" key="7">
    <source>
        <dbReference type="PIRNR" id="PIRNR016636"/>
    </source>
</evidence>
<feature type="transmembrane region" description="Helical" evidence="8">
    <location>
        <begin position="421"/>
        <end position="442"/>
    </location>
</feature>
<evidence type="ECO:0000256" key="5">
    <source>
        <dbReference type="ARBA" id="ARBA00022989"/>
    </source>
</evidence>
<dbReference type="PANTHER" id="PTHR13285:SF18">
    <property type="entry name" value="PROTEIN-CYSTEINE N-PALMITOYLTRANSFERASE RASP"/>
    <property type="match status" value="1"/>
</dbReference>
<name>A0ABS9MGB8_9FIRM</name>
<proteinExistence type="inferred from homology"/>
<keyword evidence="7" id="KW-0808">Transferase</keyword>
<feature type="transmembrane region" description="Helical" evidence="8">
    <location>
        <begin position="77"/>
        <end position="96"/>
    </location>
</feature>
<evidence type="ECO:0000256" key="4">
    <source>
        <dbReference type="ARBA" id="ARBA00022692"/>
    </source>
</evidence>
<dbReference type="PIRSF" id="PIRSF016636">
    <property type="entry name" value="AlgI_DltB"/>
    <property type="match status" value="1"/>
</dbReference>
<dbReference type="InterPro" id="IPR024194">
    <property type="entry name" value="Ac/AlaTfrase_AlgI/DltB"/>
</dbReference>
<feature type="transmembrane region" description="Helical" evidence="8">
    <location>
        <begin position="116"/>
        <end position="138"/>
    </location>
</feature>
<dbReference type="EMBL" id="JAKNHQ010000002">
    <property type="protein sequence ID" value="MCG4609848.1"/>
    <property type="molecule type" value="Genomic_DNA"/>
</dbReference>
<evidence type="ECO:0000256" key="6">
    <source>
        <dbReference type="ARBA" id="ARBA00023136"/>
    </source>
</evidence>
<protein>
    <submittedName>
        <fullName evidence="9">MBOAT family protein</fullName>
    </submittedName>
</protein>
<keyword evidence="10" id="KW-1185">Reference proteome</keyword>
<organism evidence="9 10">
    <name type="scientific">Anaeromassilibacillus senegalensis</name>
    <dbReference type="NCBI Taxonomy" id="1673717"/>
    <lineage>
        <taxon>Bacteria</taxon>
        <taxon>Bacillati</taxon>
        <taxon>Bacillota</taxon>
        <taxon>Clostridia</taxon>
        <taxon>Eubacteriales</taxon>
        <taxon>Acutalibacteraceae</taxon>
        <taxon>Anaeromassilibacillus</taxon>
    </lineage>
</organism>
<feature type="transmembrane region" description="Helical" evidence="8">
    <location>
        <begin position="369"/>
        <end position="389"/>
    </location>
</feature>
<comment type="caution">
    <text evidence="9">The sequence shown here is derived from an EMBL/GenBank/DDBJ whole genome shotgun (WGS) entry which is preliminary data.</text>
</comment>
<keyword evidence="5 8" id="KW-1133">Transmembrane helix</keyword>
<feature type="transmembrane region" description="Helical" evidence="8">
    <location>
        <begin position="344"/>
        <end position="362"/>
    </location>
</feature>
<keyword evidence="4 8" id="KW-0812">Transmembrane</keyword>
<feature type="transmembrane region" description="Helical" evidence="8">
    <location>
        <begin position="150"/>
        <end position="169"/>
    </location>
</feature>
<evidence type="ECO:0000313" key="9">
    <source>
        <dbReference type="EMBL" id="MCG4609848.1"/>
    </source>
</evidence>
<comment type="similarity">
    <text evidence="2 7">Belongs to the membrane-bound acyltransferase family.</text>
</comment>
<feature type="transmembrane region" description="Helical" evidence="8">
    <location>
        <begin position="454"/>
        <end position="477"/>
    </location>
</feature>
<dbReference type="InterPro" id="IPR004299">
    <property type="entry name" value="MBOAT_fam"/>
</dbReference>
<comment type="subcellular location">
    <subcellularLocation>
        <location evidence="1">Cell membrane</location>
        <topology evidence="1">Multi-pass membrane protein</topology>
    </subcellularLocation>
</comment>
<keyword evidence="7" id="KW-0012">Acyltransferase</keyword>
<accession>A0ABS9MGB8</accession>
<dbReference type="PIRSF" id="PIRSF500217">
    <property type="entry name" value="AlgI"/>
    <property type="match status" value="1"/>
</dbReference>
<reference evidence="9 10" key="1">
    <citation type="submission" date="2022-01" db="EMBL/GenBank/DDBJ databases">
        <title>Collection of gut derived symbiotic bacterial strains cultured from healthy donors.</title>
        <authorList>
            <person name="Lin H."/>
            <person name="Kohout C."/>
            <person name="Waligurski E."/>
            <person name="Pamer E.G."/>
        </authorList>
    </citation>
    <scope>NUCLEOTIDE SEQUENCE [LARGE SCALE GENOMIC DNA]</scope>
    <source>
        <strain evidence="9 10">DFI.7.58</strain>
    </source>
</reference>
<dbReference type="Pfam" id="PF03062">
    <property type="entry name" value="MBOAT"/>
    <property type="match status" value="1"/>
</dbReference>
<evidence type="ECO:0000256" key="8">
    <source>
        <dbReference type="SAM" id="Phobius"/>
    </source>
</evidence>
<feature type="transmembrane region" description="Helical" evidence="8">
    <location>
        <begin position="242"/>
        <end position="262"/>
    </location>
</feature>
<gene>
    <name evidence="9" type="ORF">L0P57_02675</name>
</gene>